<keyword evidence="2" id="KW-1185">Reference proteome</keyword>
<dbReference type="InterPro" id="IPR025347">
    <property type="entry name" value="DUF4251"/>
</dbReference>
<evidence type="ECO:0000313" key="2">
    <source>
        <dbReference type="Proteomes" id="UP000533900"/>
    </source>
</evidence>
<dbReference type="RefSeq" id="WP_185788780.1">
    <property type="nucleotide sequence ID" value="NZ_JACLCP010000002.1"/>
</dbReference>
<comment type="caution">
    <text evidence="1">The sequence shown here is derived from an EMBL/GenBank/DDBJ whole genome shotgun (WGS) entry which is preliminary data.</text>
</comment>
<dbReference type="AlphaFoldDB" id="A0A842IQI3"/>
<dbReference type="Pfam" id="PF14059">
    <property type="entry name" value="DUF4251"/>
    <property type="match status" value="1"/>
</dbReference>
<dbReference type="Gene3D" id="2.40.128.410">
    <property type="match status" value="1"/>
</dbReference>
<reference evidence="1" key="1">
    <citation type="submission" date="2020-08" db="EMBL/GenBank/DDBJ databases">
        <title>Winogradskyella ouciana sp. nov., isolated from the hadal seawater of the Mariana Trench.</title>
        <authorList>
            <person name="He X."/>
        </authorList>
    </citation>
    <scope>NUCLEOTIDE SEQUENCE [LARGE SCALE GENOMIC DNA]</scope>
    <source>
        <strain evidence="1">KCTC 52348</strain>
    </source>
</reference>
<evidence type="ECO:0000313" key="1">
    <source>
        <dbReference type="EMBL" id="MBC2845061.1"/>
    </source>
</evidence>
<gene>
    <name evidence="1" type="ORF">H7F21_08155</name>
</gene>
<organism evidence="1 2">
    <name type="scientific">Winogradskyella flava</name>
    <dbReference type="NCBI Taxonomy" id="1884876"/>
    <lineage>
        <taxon>Bacteria</taxon>
        <taxon>Pseudomonadati</taxon>
        <taxon>Bacteroidota</taxon>
        <taxon>Flavobacteriia</taxon>
        <taxon>Flavobacteriales</taxon>
        <taxon>Flavobacteriaceae</taxon>
        <taxon>Winogradskyella</taxon>
    </lineage>
</organism>
<dbReference type="Proteomes" id="UP000533900">
    <property type="component" value="Unassembled WGS sequence"/>
</dbReference>
<proteinExistence type="predicted"/>
<sequence length="199" mass="22581">MKQLLLHKRFRQLTLLIALLGLFWSCKSSKIDKTEAKAQDMAALQILLEQDDYYVNIEVAYPFVTAATQRVANALLLRNTGNNANRIDVRGDGNFIKIQNDSISGYLPFFGERRNNSGAYGGRNSAIQFKEALEDLSKHIHTEKGKLELKFSVDQTEGTEHYQILMDIFPNKKVSVNITPTYKTNMRYSGKLTEADKSI</sequence>
<accession>A0A842IQI3</accession>
<protein>
    <submittedName>
        <fullName evidence="1">DUF4251 domain-containing protein</fullName>
    </submittedName>
</protein>
<dbReference type="EMBL" id="JACLCP010000002">
    <property type="protein sequence ID" value="MBC2845061.1"/>
    <property type="molecule type" value="Genomic_DNA"/>
</dbReference>
<name>A0A842IQI3_9FLAO</name>